<comment type="caution">
    <text evidence="2">The sequence shown here is derived from an EMBL/GenBank/DDBJ whole genome shotgun (WGS) entry which is preliminary data.</text>
</comment>
<keyword evidence="3" id="KW-1185">Reference proteome</keyword>
<evidence type="ECO:0000313" key="3">
    <source>
        <dbReference type="Proteomes" id="UP000432727"/>
    </source>
</evidence>
<dbReference type="OrthoDB" id="7505503at2"/>
<dbReference type="PROSITE" id="PS51257">
    <property type="entry name" value="PROKAR_LIPOPROTEIN"/>
    <property type="match status" value="1"/>
</dbReference>
<dbReference type="Proteomes" id="UP000432727">
    <property type="component" value="Unassembled WGS sequence"/>
</dbReference>
<protein>
    <submittedName>
        <fullName evidence="2">Uncharacterized protein</fullName>
    </submittedName>
</protein>
<keyword evidence="1" id="KW-0732">Signal</keyword>
<reference evidence="2 3" key="1">
    <citation type="submission" date="2019-12" db="EMBL/GenBank/DDBJ databases">
        <title>Genomic-based taxomic classification of the family Erythrobacteraceae.</title>
        <authorList>
            <person name="Xu L."/>
        </authorList>
    </citation>
    <scope>NUCLEOTIDE SEQUENCE [LARGE SCALE GENOMIC DNA]</scope>
    <source>
        <strain evidence="2 3">JCM 12189</strain>
    </source>
</reference>
<feature type="chain" id="PRO_5026345637" evidence="1">
    <location>
        <begin position="23"/>
        <end position="173"/>
    </location>
</feature>
<sequence>MSAMLRIASFSTALILTLGGCAASSGDYPSLAVRDVERVDGNFASPERKTIEVPEVEIDLDGTLDVVLPALVSRTEEAHAEFLRLAPRAQRLVAAASNTAEGSQAWASAQVALAELDSARSVAAVPLGDIDTLYTAKRVAAKDVTAIKQARERIISLISEEDRTLAQLRERAD</sequence>
<accession>A0A6I4TGN8</accession>
<gene>
    <name evidence="2" type="ORF">GRI34_02065</name>
</gene>
<evidence type="ECO:0000313" key="2">
    <source>
        <dbReference type="EMBL" id="MXO95202.1"/>
    </source>
</evidence>
<feature type="signal peptide" evidence="1">
    <location>
        <begin position="1"/>
        <end position="22"/>
    </location>
</feature>
<dbReference type="AlphaFoldDB" id="A0A6I4TGN8"/>
<name>A0A6I4TGN8_9SPHN</name>
<organism evidence="2 3">
    <name type="scientific">Qipengyuania aquimaris</name>
    <dbReference type="NCBI Taxonomy" id="255984"/>
    <lineage>
        <taxon>Bacteria</taxon>
        <taxon>Pseudomonadati</taxon>
        <taxon>Pseudomonadota</taxon>
        <taxon>Alphaproteobacteria</taxon>
        <taxon>Sphingomonadales</taxon>
        <taxon>Erythrobacteraceae</taxon>
        <taxon>Qipengyuania</taxon>
    </lineage>
</organism>
<dbReference type="EMBL" id="WTYI01000001">
    <property type="protein sequence ID" value="MXO95202.1"/>
    <property type="molecule type" value="Genomic_DNA"/>
</dbReference>
<evidence type="ECO:0000256" key="1">
    <source>
        <dbReference type="SAM" id="SignalP"/>
    </source>
</evidence>
<proteinExistence type="predicted"/>